<dbReference type="GO" id="GO:0005829">
    <property type="term" value="C:cytosol"/>
    <property type="evidence" value="ECO:0007669"/>
    <property type="project" value="TreeGrafter"/>
</dbReference>
<dbReference type="SUPFAM" id="SSF51679">
    <property type="entry name" value="Bacterial luciferase-like"/>
    <property type="match status" value="1"/>
</dbReference>
<dbReference type="Gene3D" id="3.20.20.30">
    <property type="entry name" value="Luciferase-like domain"/>
    <property type="match status" value="1"/>
</dbReference>
<dbReference type="PANTHER" id="PTHR30137:SF19">
    <property type="entry name" value="LUCIFERASE-LIKE MONOOXYGENASE"/>
    <property type="match status" value="1"/>
</dbReference>
<dbReference type="OMA" id="PAPEIMI"/>
<evidence type="ECO:0000259" key="2">
    <source>
        <dbReference type="Pfam" id="PF00296"/>
    </source>
</evidence>
<dbReference type="CDD" id="cd00347">
    <property type="entry name" value="Flavin_utilizing_monoxygenases"/>
    <property type="match status" value="2"/>
</dbReference>
<accession>A0A4Y7WWL0</accession>
<comment type="similarity">
    <text evidence="1">To bacterial alkanal monooxygenase alpha and beta chains.</text>
</comment>
<dbReference type="AlphaFoldDB" id="A0A0M0KCQ3"/>
<evidence type="ECO:0000256" key="1">
    <source>
        <dbReference type="ARBA" id="ARBA00007789"/>
    </source>
</evidence>
<dbReference type="InterPro" id="IPR050766">
    <property type="entry name" value="Bact_Lucif_Oxidored"/>
</dbReference>
<organism evidence="3">
    <name type="scientific">Halalkalibacterium halodurans</name>
    <name type="common">Bacillus halodurans</name>
    <dbReference type="NCBI Taxonomy" id="86665"/>
    <lineage>
        <taxon>Bacteria</taxon>
        <taxon>Bacillati</taxon>
        <taxon>Bacillota</taxon>
        <taxon>Bacilli</taxon>
        <taxon>Bacillales</taxon>
        <taxon>Bacillaceae</taxon>
        <taxon>Halalkalibacterium (ex Joshi et al. 2022)</taxon>
    </lineage>
</organism>
<dbReference type="EMBL" id="LILD01000014">
    <property type="protein sequence ID" value="KOO36362.1"/>
    <property type="molecule type" value="Genomic_DNA"/>
</dbReference>
<dbReference type="InterPro" id="IPR036661">
    <property type="entry name" value="Luciferase-like_sf"/>
</dbReference>
<sequence>MKLSVLDQSPIAYGSNAKEALRQTTELAKVTEALGYHRFWVSEHHDASTLAGSSPEVLIAHLAAHTKKIRLGSGGVMLPHYSAYKVAENFKLLEALHPGRIDVGLGRAPGGMPIAKMALQEGKEQNIHKYPLQVKDVIGYLQDDLPTDHRFHGLKATPLIDTVPDVWLLGSSGGSANVAAENGTGFAFAHFINGEGGVQAVESYRETFQPSALFDRPQTSVAIFVICADTDEQADQIASSLDLSLIMLENGQLSKGTPSIESALSYPYSPFERARIRENRKRMIVGSPKAVRQQLVELARAYETEEVIVVTITHRFEDRIRSYELLGEEWNVNVH</sequence>
<dbReference type="RefSeq" id="WP_010897048.1">
    <property type="nucleotide sequence ID" value="NZ_CP040441.1"/>
</dbReference>
<dbReference type="SMR" id="A0A0M0KCQ3"/>
<dbReference type="GeneID" id="87596420"/>
<dbReference type="NCBIfam" id="TIGR03558">
    <property type="entry name" value="oxido_grp_1"/>
    <property type="match status" value="1"/>
</dbReference>
<proteinExistence type="predicted"/>
<dbReference type="InterPro" id="IPR011251">
    <property type="entry name" value="Luciferase-like_dom"/>
</dbReference>
<gene>
    <name evidence="3" type="ORF">AMD02_19505</name>
</gene>
<dbReference type="InterPro" id="IPR019949">
    <property type="entry name" value="CmoO-like"/>
</dbReference>
<feature type="domain" description="Luciferase-like" evidence="2">
    <location>
        <begin position="1"/>
        <end position="301"/>
    </location>
</feature>
<dbReference type="Pfam" id="PF00296">
    <property type="entry name" value="Bac_luciferase"/>
    <property type="match status" value="1"/>
</dbReference>
<comment type="caution">
    <text evidence="3">The sequence shown here is derived from an EMBL/GenBank/DDBJ whole genome shotgun (WGS) entry which is preliminary data.</text>
</comment>
<evidence type="ECO:0000313" key="3">
    <source>
        <dbReference type="EMBL" id="KOO36362.1"/>
    </source>
</evidence>
<accession>A0A0M0KCQ3</accession>
<name>A0A0M0KCQ3_ALKHA</name>
<dbReference type="GO" id="GO:0016705">
    <property type="term" value="F:oxidoreductase activity, acting on paired donors, with incorporation or reduction of molecular oxygen"/>
    <property type="evidence" value="ECO:0007669"/>
    <property type="project" value="InterPro"/>
</dbReference>
<dbReference type="FunFam" id="3.20.20.30:FF:000002">
    <property type="entry name" value="LLM class flavin-dependent oxidoreductase"/>
    <property type="match status" value="1"/>
</dbReference>
<reference evidence="3" key="1">
    <citation type="submission" date="2015-08" db="EMBL/GenBank/DDBJ databases">
        <title>Complete DNA Sequence of Pseudomonas syringae pv. actinidiae, the Causal Agent of Kiwifruit Canker Disease.</title>
        <authorList>
            <person name="Rikkerink E.H.A."/>
            <person name="Fineran P.C."/>
        </authorList>
    </citation>
    <scope>NUCLEOTIDE SEQUENCE</scope>
    <source>
        <strain evidence="3">DSM 13666</strain>
    </source>
</reference>
<dbReference type="PATRIC" id="fig|136160.3.peg.3887"/>
<dbReference type="PANTHER" id="PTHR30137">
    <property type="entry name" value="LUCIFERASE-LIKE MONOOXYGENASE"/>
    <property type="match status" value="1"/>
</dbReference>
<protein>
    <recommendedName>
        <fullName evidence="2">Luciferase-like domain-containing protein</fullName>
    </recommendedName>
</protein>